<reference evidence="4 5" key="1">
    <citation type="journal article" date="2010" name="Nature">
        <title>Genome sequencing and analysis of the model grass Brachypodium distachyon.</title>
        <authorList>
            <consortium name="International Brachypodium Initiative"/>
        </authorList>
    </citation>
    <scope>NUCLEOTIDE SEQUENCE [LARGE SCALE GENOMIC DNA]</scope>
    <source>
        <strain evidence="4 5">Bd21</strain>
    </source>
</reference>
<dbReference type="GO" id="GO:0046872">
    <property type="term" value="F:metal ion binding"/>
    <property type="evidence" value="ECO:0007669"/>
    <property type="project" value="UniProtKB-UniRule"/>
</dbReference>
<dbReference type="InterPro" id="IPR039123">
    <property type="entry name" value="PPTC7"/>
</dbReference>
<keyword evidence="1" id="KW-0378">Hydrolase</keyword>
<feature type="transmembrane region" description="Helical" evidence="3">
    <location>
        <begin position="252"/>
        <end position="276"/>
    </location>
</feature>
<keyword evidence="1" id="KW-0460">Magnesium</keyword>
<dbReference type="PANTHER" id="PTHR12320">
    <property type="entry name" value="PROTEIN PHOSPHATASE 2C"/>
    <property type="match status" value="1"/>
</dbReference>
<keyword evidence="1" id="KW-0479">Metal-binding</keyword>
<proteinExistence type="inferred from homology"/>
<keyword evidence="3" id="KW-0472">Membrane</keyword>
<feature type="compositionally biased region" description="Basic and acidic residues" evidence="2">
    <location>
        <begin position="55"/>
        <end position="65"/>
    </location>
</feature>
<dbReference type="InterPro" id="IPR036457">
    <property type="entry name" value="PPM-type-like_dom_sf"/>
</dbReference>
<dbReference type="PANTHER" id="PTHR12320:SF81">
    <property type="entry name" value="PROTEIN PHOSPHATASE 2C 23-RELATED"/>
    <property type="match status" value="1"/>
</dbReference>
<dbReference type="SUPFAM" id="SSF81606">
    <property type="entry name" value="PP2C-like"/>
    <property type="match status" value="1"/>
</dbReference>
<dbReference type="Proteomes" id="UP000008810">
    <property type="component" value="Chromosome 2"/>
</dbReference>
<comment type="cofactor">
    <cofactor evidence="1">
        <name>Mg(2+)</name>
        <dbReference type="ChEBI" id="CHEBI:18420"/>
    </cofactor>
</comment>
<dbReference type="AlphaFoldDB" id="A0A0Q3FZS7"/>
<evidence type="ECO:0000313" key="5">
    <source>
        <dbReference type="EnsemblPlants" id="KQK03885"/>
    </source>
</evidence>
<keyword evidence="3" id="KW-0812">Transmembrane</keyword>
<evidence type="ECO:0000256" key="2">
    <source>
        <dbReference type="SAM" id="MobiDB-lite"/>
    </source>
</evidence>
<sequence length="286" mass="31015">MSTFKLNLPLMEELEPLQQTLRKIDRRVPDALRATTTTPSPPSSTTRRPPFARAPTEESLHDSYFHHRGTPKAGQALRMDWAACSLPLHGEDAHFGAGNLAGVGGYRKDGVDAGAFARGLMARAYAEALVATKLLPGGTRDGVRPKALLELAYQCTAASGATGASTAVILSLDGNGRRLRWANIGDSGFAVFRGPRSTIAHRSRPQQSRFNRPFRKQQRGGGESCSSRGGKEDDITVSLRWLQVYVTQLASLFLALLILHIMVLGQNLLFVLLLCVCGRCLGFSTN</sequence>
<comment type="cofactor">
    <cofactor evidence="1">
        <name>Mn(2+)</name>
        <dbReference type="ChEBI" id="CHEBI:29035"/>
    </cofactor>
</comment>
<comment type="catalytic activity">
    <reaction evidence="1">
        <text>O-phospho-L-seryl-[protein] + H2O = L-seryl-[protein] + phosphate</text>
        <dbReference type="Rhea" id="RHEA:20629"/>
        <dbReference type="Rhea" id="RHEA-COMP:9863"/>
        <dbReference type="Rhea" id="RHEA-COMP:11604"/>
        <dbReference type="ChEBI" id="CHEBI:15377"/>
        <dbReference type="ChEBI" id="CHEBI:29999"/>
        <dbReference type="ChEBI" id="CHEBI:43474"/>
        <dbReference type="ChEBI" id="CHEBI:83421"/>
        <dbReference type="EC" id="3.1.3.16"/>
    </reaction>
</comment>
<feature type="compositionally biased region" description="Low complexity" evidence="2">
    <location>
        <begin position="35"/>
        <end position="49"/>
    </location>
</feature>
<keyword evidence="1" id="KW-0464">Manganese</keyword>
<protein>
    <recommendedName>
        <fullName evidence="1">Protein phosphatase</fullName>
        <ecNumber evidence="1">3.1.3.16</ecNumber>
    </recommendedName>
</protein>
<keyword evidence="3" id="KW-1133">Transmembrane helix</keyword>
<keyword evidence="1" id="KW-0904">Protein phosphatase</keyword>
<evidence type="ECO:0000256" key="3">
    <source>
        <dbReference type="SAM" id="Phobius"/>
    </source>
</evidence>
<comment type="catalytic activity">
    <reaction evidence="1">
        <text>O-phospho-L-threonyl-[protein] + H2O = L-threonyl-[protein] + phosphate</text>
        <dbReference type="Rhea" id="RHEA:47004"/>
        <dbReference type="Rhea" id="RHEA-COMP:11060"/>
        <dbReference type="Rhea" id="RHEA-COMP:11605"/>
        <dbReference type="ChEBI" id="CHEBI:15377"/>
        <dbReference type="ChEBI" id="CHEBI:30013"/>
        <dbReference type="ChEBI" id="CHEBI:43474"/>
        <dbReference type="ChEBI" id="CHEBI:61977"/>
        <dbReference type="EC" id="3.1.3.16"/>
    </reaction>
</comment>
<comment type="similarity">
    <text evidence="1">Belongs to the PP2C family.</text>
</comment>
<organism evidence="4">
    <name type="scientific">Brachypodium distachyon</name>
    <name type="common">Purple false brome</name>
    <name type="synonym">Trachynia distachya</name>
    <dbReference type="NCBI Taxonomy" id="15368"/>
    <lineage>
        <taxon>Eukaryota</taxon>
        <taxon>Viridiplantae</taxon>
        <taxon>Streptophyta</taxon>
        <taxon>Embryophyta</taxon>
        <taxon>Tracheophyta</taxon>
        <taxon>Spermatophyta</taxon>
        <taxon>Magnoliopsida</taxon>
        <taxon>Liliopsida</taxon>
        <taxon>Poales</taxon>
        <taxon>Poaceae</taxon>
        <taxon>BOP clade</taxon>
        <taxon>Pooideae</taxon>
        <taxon>Stipodae</taxon>
        <taxon>Brachypodieae</taxon>
        <taxon>Brachypodium</taxon>
    </lineage>
</organism>
<reference evidence="5" key="3">
    <citation type="submission" date="2018-08" db="UniProtKB">
        <authorList>
            <consortium name="EnsemblPlants"/>
        </authorList>
    </citation>
    <scope>IDENTIFICATION</scope>
    <source>
        <strain evidence="5">cv. Bd21</strain>
    </source>
</reference>
<name>A0A0Q3FZS7_BRADI</name>
<dbReference type="EnsemblPlants" id="KQK03885">
    <property type="protein sequence ID" value="KQK03885"/>
    <property type="gene ID" value="BRADI_2g10406v3"/>
</dbReference>
<evidence type="ECO:0000313" key="6">
    <source>
        <dbReference type="Proteomes" id="UP000008810"/>
    </source>
</evidence>
<evidence type="ECO:0000313" key="4">
    <source>
        <dbReference type="EMBL" id="KQK03885.2"/>
    </source>
</evidence>
<dbReference type="EC" id="3.1.3.16" evidence="1"/>
<reference evidence="4" key="2">
    <citation type="submission" date="2017-06" db="EMBL/GenBank/DDBJ databases">
        <title>WGS assembly of Brachypodium distachyon.</title>
        <authorList>
            <consortium name="The International Brachypodium Initiative"/>
            <person name="Lucas S."/>
            <person name="Harmon-Smith M."/>
            <person name="Lail K."/>
            <person name="Tice H."/>
            <person name="Grimwood J."/>
            <person name="Bruce D."/>
            <person name="Barry K."/>
            <person name="Shu S."/>
            <person name="Lindquist E."/>
            <person name="Wang M."/>
            <person name="Pitluck S."/>
            <person name="Vogel J.P."/>
            <person name="Garvin D.F."/>
            <person name="Mockler T.C."/>
            <person name="Schmutz J."/>
            <person name="Rokhsar D."/>
            <person name="Bevan M.W."/>
        </authorList>
    </citation>
    <scope>NUCLEOTIDE SEQUENCE</scope>
    <source>
        <strain evidence="4">Bd21</strain>
    </source>
</reference>
<dbReference type="GO" id="GO:0004722">
    <property type="term" value="F:protein serine/threonine phosphatase activity"/>
    <property type="evidence" value="ECO:0000318"/>
    <property type="project" value="GO_Central"/>
</dbReference>
<keyword evidence="6" id="KW-1185">Reference proteome</keyword>
<feature type="region of interest" description="Disordered" evidence="2">
    <location>
        <begin position="32"/>
        <end position="68"/>
    </location>
</feature>
<gene>
    <name evidence="4" type="ORF">BRADI_2g10406v3</name>
</gene>
<accession>A0A0Q3FZS7</accession>
<dbReference type="InParanoid" id="A0A0Q3FZS7"/>
<dbReference type="Gramene" id="KQK03885">
    <property type="protein sequence ID" value="KQK03885"/>
    <property type="gene ID" value="BRADI_2g10406v3"/>
</dbReference>
<evidence type="ECO:0000256" key="1">
    <source>
        <dbReference type="RuleBase" id="RU366020"/>
    </source>
</evidence>
<dbReference type="EMBL" id="CM000881">
    <property type="protein sequence ID" value="KQK03885.2"/>
    <property type="molecule type" value="Genomic_DNA"/>
</dbReference>
<feature type="region of interest" description="Disordered" evidence="2">
    <location>
        <begin position="200"/>
        <end position="231"/>
    </location>
</feature>